<dbReference type="Gene3D" id="2.30.40.10">
    <property type="entry name" value="Urease, subunit C, domain 1"/>
    <property type="match status" value="1"/>
</dbReference>
<evidence type="ECO:0000256" key="1">
    <source>
        <dbReference type="SAM" id="SignalP"/>
    </source>
</evidence>
<evidence type="ECO:0000313" key="2">
    <source>
        <dbReference type="EMBL" id="APJ04350.1"/>
    </source>
</evidence>
<keyword evidence="1" id="KW-0732">Signal</keyword>
<dbReference type="STRING" id="1915309.AXG55_10705"/>
<sequence>MTKIALLIIVIFYFSTSYAASDTVIKNIQIITYENKFNPEYGYIVISGHKIKNVGKGAYKNNVNNADVIDGKNMFVIPGLIDSHNHIDSILGFDNSTQLKRIDLVNEYRNQLPRSYLYFGYITLIDLSTSDQEIISEFKGQPERPDLFTSGGAITEFNGYPMVFLNEEEKLKKLPNFIMSVENKKTDNIKLKKDHSPEKLVNNILKNSGTFVKVFYEPGFNEQNKFPVPSLNNIKAVIEQSHKKQLPVIMHANSAIAQRFAIKAGADGVAHGLWNWNTGNKTNIMPENIKEILNDIANKKVGYQATIRTMGGLFDLFDENYFSDPNLSKVVPQSLLNWYQTKEGEWFKNEIIEDNDEEKVKNQIKLAYDRALISLGYLAQKEGFLLFASDTPSALLRD</sequence>
<dbReference type="RefSeq" id="WP_148698106.1">
    <property type="nucleotide sequence ID" value="NZ_CP017834.1"/>
</dbReference>
<dbReference type="GO" id="GO:0016810">
    <property type="term" value="F:hydrolase activity, acting on carbon-nitrogen (but not peptide) bonds"/>
    <property type="evidence" value="ECO:0007669"/>
    <property type="project" value="InterPro"/>
</dbReference>
<keyword evidence="3" id="KW-1185">Reference proteome</keyword>
<evidence type="ECO:0008006" key="4">
    <source>
        <dbReference type="Google" id="ProtNLM"/>
    </source>
</evidence>
<evidence type="ECO:0000313" key="3">
    <source>
        <dbReference type="Proteomes" id="UP000184731"/>
    </source>
</evidence>
<feature type="signal peptide" evidence="1">
    <location>
        <begin position="1"/>
        <end position="19"/>
    </location>
</feature>
<dbReference type="OrthoDB" id="9807210at2"/>
<reference evidence="2 3" key="1">
    <citation type="submission" date="2016-10" db="EMBL/GenBank/DDBJ databases">
        <title>Silvanigrella aquatica sp. nov., isolated from a freshwater lake located in the Black Forest, Germany, description of Silvanigrellaceae fam. nov., Silvanigrellales ord. nov., reclassification of the order Bdellovibrionales in the class Oligoflexia, reclassification of the families Bacteriovoracaceae and Halobacteriovoraceae in the new order Bacteriovoracales ord. nov., and reclassification of the family Pseudobacteriovoracaceae in the order Oligoflexiales.</title>
        <authorList>
            <person name="Hahn M.W."/>
            <person name="Schmidt J."/>
            <person name="Koll U."/>
            <person name="Rohde M."/>
            <person name="Verbag S."/>
            <person name="Pitt A."/>
            <person name="Nakai R."/>
            <person name="Naganuma T."/>
            <person name="Lang E."/>
        </authorList>
    </citation>
    <scope>NUCLEOTIDE SEQUENCE [LARGE SCALE GENOMIC DNA]</scope>
    <source>
        <strain evidence="2 3">MWH-Nonnen-W8red</strain>
    </source>
</reference>
<gene>
    <name evidence="2" type="ORF">AXG55_10705</name>
</gene>
<dbReference type="InterPro" id="IPR051781">
    <property type="entry name" value="Metallo-dep_Hydrolase"/>
</dbReference>
<dbReference type="PANTHER" id="PTHR43135:SF3">
    <property type="entry name" value="ALPHA-D-RIBOSE 1-METHYLPHOSPHONATE 5-TRIPHOSPHATE DIPHOSPHATASE"/>
    <property type="match status" value="1"/>
</dbReference>
<dbReference type="PANTHER" id="PTHR43135">
    <property type="entry name" value="ALPHA-D-RIBOSE 1-METHYLPHOSPHONATE 5-TRIPHOSPHATE DIPHOSPHATASE"/>
    <property type="match status" value="1"/>
</dbReference>
<organism evidence="2 3">
    <name type="scientific">Silvanigrella aquatica</name>
    <dbReference type="NCBI Taxonomy" id="1915309"/>
    <lineage>
        <taxon>Bacteria</taxon>
        <taxon>Pseudomonadati</taxon>
        <taxon>Bdellovibrionota</taxon>
        <taxon>Oligoflexia</taxon>
        <taxon>Silvanigrellales</taxon>
        <taxon>Silvanigrellaceae</taxon>
        <taxon>Silvanigrella</taxon>
    </lineage>
</organism>
<dbReference type="InterPro" id="IPR011059">
    <property type="entry name" value="Metal-dep_hydrolase_composite"/>
</dbReference>
<dbReference type="Gene3D" id="3.20.20.140">
    <property type="entry name" value="Metal-dependent hydrolases"/>
    <property type="match status" value="1"/>
</dbReference>
<protein>
    <recommendedName>
        <fullName evidence="4">Amidohydrolase-related domain-containing protein</fullName>
    </recommendedName>
</protein>
<dbReference type="SUPFAM" id="SSF51556">
    <property type="entry name" value="Metallo-dependent hydrolases"/>
    <property type="match status" value="1"/>
</dbReference>
<dbReference type="InterPro" id="IPR032466">
    <property type="entry name" value="Metal_Hydrolase"/>
</dbReference>
<dbReference type="Proteomes" id="UP000184731">
    <property type="component" value="Chromosome"/>
</dbReference>
<dbReference type="KEGG" id="saqi:AXG55_10705"/>
<dbReference type="AlphaFoldDB" id="A0A1L4D2D0"/>
<proteinExistence type="predicted"/>
<dbReference type="SUPFAM" id="SSF51338">
    <property type="entry name" value="Composite domain of metallo-dependent hydrolases"/>
    <property type="match status" value="1"/>
</dbReference>
<feature type="chain" id="PRO_5012069203" description="Amidohydrolase-related domain-containing protein" evidence="1">
    <location>
        <begin position="20"/>
        <end position="398"/>
    </location>
</feature>
<dbReference type="EMBL" id="CP017834">
    <property type="protein sequence ID" value="APJ04350.1"/>
    <property type="molecule type" value="Genomic_DNA"/>
</dbReference>
<name>A0A1L4D2D0_9BACT</name>
<accession>A0A1L4D2D0</accession>